<protein>
    <recommendedName>
        <fullName evidence="4">Glycoside hydrolase family 5 domain-containing protein</fullName>
    </recommendedName>
</protein>
<dbReference type="Gene3D" id="3.20.20.80">
    <property type="entry name" value="Glycosidases"/>
    <property type="match status" value="1"/>
</dbReference>
<feature type="domain" description="Glycoside hydrolase family 5" evidence="4">
    <location>
        <begin position="50"/>
        <end position="193"/>
    </location>
</feature>
<accession>A0A1G2G0K5</accession>
<evidence type="ECO:0000256" key="1">
    <source>
        <dbReference type="ARBA" id="ARBA00022801"/>
    </source>
</evidence>
<proteinExistence type="inferred from homology"/>
<evidence type="ECO:0000259" key="4">
    <source>
        <dbReference type="Pfam" id="PF00150"/>
    </source>
</evidence>
<dbReference type="InterPro" id="IPR017853">
    <property type="entry name" value="GH"/>
</dbReference>
<gene>
    <name evidence="5" type="ORF">A2W41_04270</name>
</gene>
<organism evidence="5 6">
    <name type="scientific">Candidatus Ryanbacteria bacterium RIFCSPHIGHO2_01_45_13</name>
    <dbReference type="NCBI Taxonomy" id="1802112"/>
    <lineage>
        <taxon>Bacteria</taxon>
        <taxon>Candidatus Ryaniibacteriota</taxon>
    </lineage>
</organism>
<dbReference type="EMBL" id="MHNI01000005">
    <property type="protein sequence ID" value="OGZ43522.1"/>
    <property type="molecule type" value="Genomic_DNA"/>
</dbReference>
<dbReference type="AlphaFoldDB" id="A0A1G2G0K5"/>
<name>A0A1G2G0K5_9BACT</name>
<keyword evidence="1 3" id="KW-0378">Hydrolase</keyword>
<dbReference type="Proteomes" id="UP000176700">
    <property type="component" value="Unassembled WGS sequence"/>
</dbReference>
<dbReference type="Pfam" id="PF00150">
    <property type="entry name" value="Cellulase"/>
    <property type="match status" value="1"/>
</dbReference>
<evidence type="ECO:0000256" key="3">
    <source>
        <dbReference type="RuleBase" id="RU361153"/>
    </source>
</evidence>
<evidence type="ECO:0000313" key="6">
    <source>
        <dbReference type="Proteomes" id="UP000176700"/>
    </source>
</evidence>
<evidence type="ECO:0000313" key="5">
    <source>
        <dbReference type="EMBL" id="OGZ43522.1"/>
    </source>
</evidence>
<evidence type="ECO:0000256" key="2">
    <source>
        <dbReference type="ARBA" id="ARBA00023295"/>
    </source>
</evidence>
<dbReference type="SUPFAM" id="SSF51445">
    <property type="entry name" value="(Trans)glycosidases"/>
    <property type="match status" value="1"/>
</dbReference>
<keyword evidence="2 3" id="KW-0326">Glycosidase</keyword>
<sequence>MNRRLKHALGIVALLVALASLLVLESPRLDVKQFGVTYVGFYAERFGLDSREVYTALFDDLGIKHVRLPAYWNEIEPKKDSFDFSELDWQLEEANKRGGKVIVAVGMKLPRWPECHIPKWATLLDGKDKQERLFAYIKAVLRRYDGHPAVSMWQVENEPFLSFGECPKEARFYLDGEIALVRSLTKKPIIITDSGELSIWIPAARRGDVFGTTMYRTIYNDHIGHFTYPLPPSFFRAKRTLTRLIAGDKPMVVIELQGESWQKEMTYEVSVEEQYKSMNPEKFRDTIAYAKKSGFDTFYLWGVEWWYWLKENGHPEMWEIAKEEIHTASAELNK</sequence>
<dbReference type="GO" id="GO:0000272">
    <property type="term" value="P:polysaccharide catabolic process"/>
    <property type="evidence" value="ECO:0007669"/>
    <property type="project" value="InterPro"/>
</dbReference>
<comment type="similarity">
    <text evidence="3">Belongs to the glycosyl hydrolase 5 (cellulase A) family.</text>
</comment>
<dbReference type="GO" id="GO:0004553">
    <property type="term" value="F:hydrolase activity, hydrolyzing O-glycosyl compounds"/>
    <property type="evidence" value="ECO:0007669"/>
    <property type="project" value="InterPro"/>
</dbReference>
<reference evidence="5 6" key="1">
    <citation type="journal article" date="2016" name="Nat. Commun.">
        <title>Thousands of microbial genomes shed light on interconnected biogeochemical processes in an aquifer system.</title>
        <authorList>
            <person name="Anantharaman K."/>
            <person name="Brown C.T."/>
            <person name="Hug L.A."/>
            <person name="Sharon I."/>
            <person name="Castelle C.J."/>
            <person name="Probst A.J."/>
            <person name="Thomas B.C."/>
            <person name="Singh A."/>
            <person name="Wilkins M.J."/>
            <person name="Karaoz U."/>
            <person name="Brodie E.L."/>
            <person name="Williams K.H."/>
            <person name="Hubbard S.S."/>
            <person name="Banfield J.F."/>
        </authorList>
    </citation>
    <scope>NUCLEOTIDE SEQUENCE [LARGE SCALE GENOMIC DNA]</scope>
</reference>
<dbReference type="InterPro" id="IPR001547">
    <property type="entry name" value="Glyco_hydro_5"/>
</dbReference>
<comment type="caution">
    <text evidence="5">The sequence shown here is derived from an EMBL/GenBank/DDBJ whole genome shotgun (WGS) entry which is preliminary data.</text>
</comment>